<gene>
    <name evidence="2" type="ORF">PVAP13_9NG101800</name>
</gene>
<reference evidence="2" key="1">
    <citation type="submission" date="2020-05" db="EMBL/GenBank/DDBJ databases">
        <title>WGS assembly of Panicum virgatum.</title>
        <authorList>
            <person name="Lovell J.T."/>
            <person name="Jenkins J."/>
            <person name="Shu S."/>
            <person name="Juenger T.E."/>
            <person name="Schmutz J."/>
        </authorList>
    </citation>
    <scope>NUCLEOTIDE SEQUENCE</scope>
    <source>
        <strain evidence="2">AP13</strain>
    </source>
</reference>
<organism evidence="2 3">
    <name type="scientific">Panicum virgatum</name>
    <name type="common">Blackwell switchgrass</name>
    <dbReference type="NCBI Taxonomy" id="38727"/>
    <lineage>
        <taxon>Eukaryota</taxon>
        <taxon>Viridiplantae</taxon>
        <taxon>Streptophyta</taxon>
        <taxon>Embryophyta</taxon>
        <taxon>Tracheophyta</taxon>
        <taxon>Spermatophyta</taxon>
        <taxon>Magnoliopsida</taxon>
        <taxon>Liliopsida</taxon>
        <taxon>Poales</taxon>
        <taxon>Poaceae</taxon>
        <taxon>PACMAD clade</taxon>
        <taxon>Panicoideae</taxon>
        <taxon>Panicodae</taxon>
        <taxon>Paniceae</taxon>
        <taxon>Panicinae</taxon>
        <taxon>Panicum</taxon>
        <taxon>Panicum sect. Hiantes</taxon>
    </lineage>
</organism>
<name>A0A8T0MJ18_PANVG</name>
<keyword evidence="3" id="KW-1185">Reference proteome</keyword>
<dbReference type="EMBL" id="CM029054">
    <property type="protein sequence ID" value="KAG2535229.1"/>
    <property type="molecule type" value="Genomic_DNA"/>
</dbReference>
<comment type="caution">
    <text evidence="2">The sequence shown here is derived from an EMBL/GenBank/DDBJ whole genome shotgun (WGS) entry which is preliminary data.</text>
</comment>
<evidence type="ECO:0000256" key="1">
    <source>
        <dbReference type="SAM" id="MobiDB-lite"/>
    </source>
</evidence>
<evidence type="ECO:0000313" key="2">
    <source>
        <dbReference type="EMBL" id="KAG2535229.1"/>
    </source>
</evidence>
<feature type="region of interest" description="Disordered" evidence="1">
    <location>
        <begin position="96"/>
        <end position="140"/>
    </location>
</feature>
<accession>A0A8T0MJ18</accession>
<proteinExistence type="predicted"/>
<evidence type="ECO:0000313" key="3">
    <source>
        <dbReference type="Proteomes" id="UP000823388"/>
    </source>
</evidence>
<feature type="compositionally biased region" description="Low complexity" evidence="1">
    <location>
        <begin position="112"/>
        <end position="140"/>
    </location>
</feature>
<sequence length="140" mass="14573">MRIFFIGWVLEETAGDSLKPLLLECRLLPSSPICGGYPLPSSSPPSLARVYPLPPPLPTTINNFVTQLRLSARAAPHLLPPPRPPIAAAIAPACGSAVAPPRRPARPPLPRTPLAAIAPSSPSSTSAPSPSIDAPQSKSK</sequence>
<dbReference type="Proteomes" id="UP000823388">
    <property type="component" value="Chromosome 9N"/>
</dbReference>
<protein>
    <submittedName>
        <fullName evidence="2">Uncharacterized protein</fullName>
    </submittedName>
</protein>
<dbReference type="AlphaFoldDB" id="A0A8T0MJ18"/>